<keyword evidence="4 6" id="KW-0238">DNA-binding</keyword>
<evidence type="ECO:0000256" key="5">
    <source>
        <dbReference type="ARBA" id="ARBA00023172"/>
    </source>
</evidence>
<dbReference type="Proteomes" id="UP000322876">
    <property type="component" value="Unassembled WGS sequence"/>
</dbReference>
<name>A0A5A8F744_9BACT</name>
<dbReference type="InterPro" id="IPR001207">
    <property type="entry name" value="Transposase_mutator"/>
</dbReference>
<evidence type="ECO:0000256" key="6">
    <source>
        <dbReference type="RuleBase" id="RU365089"/>
    </source>
</evidence>
<dbReference type="PANTHER" id="PTHR33217:SF7">
    <property type="entry name" value="TRANSPOSASE FOR INSERTION SEQUENCE ELEMENT IS1081"/>
    <property type="match status" value="1"/>
</dbReference>
<proteinExistence type="inferred from homology"/>
<gene>
    <name evidence="7" type="ORF">FHQ18_02190</name>
</gene>
<dbReference type="PANTHER" id="PTHR33217">
    <property type="entry name" value="TRANSPOSASE FOR INSERTION SEQUENCE ELEMENT IS1081"/>
    <property type="match status" value="1"/>
</dbReference>
<dbReference type="EMBL" id="VFJB01000003">
    <property type="protein sequence ID" value="KAA0258778.1"/>
    <property type="molecule type" value="Genomic_DNA"/>
</dbReference>
<dbReference type="GO" id="GO:0006313">
    <property type="term" value="P:DNA transposition"/>
    <property type="evidence" value="ECO:0007669"/>
    <property type="project" value="UniProtKB-UniRule"/>
</dbReference>
<evidence type="ECO:0000256" key="2">
    <source>
        <dbReference type="ARBA" id="ARBA00010961"/>
    </source>
</evidence>
<dbReference type="GO" id="GO:0003677">
    <property type="term" value="F:DNA binding"/>
    <property type="evidence" value="ECO:0007669"/>
    <property type="project" value="UniProtKB-UniRule"/>
</dbReference>
<organism evidence="7 8">
    <name type="scientific">Deferribacter autotrophicus</name>
    <dbReference type="NCBI Taxonomy" id="500465"/>
    <lineage>
        <taxon>Bacteria</taxon>
        <taxon>Pseudomonadati</taxon>
        <taxon>Deferribacterota</taxon>
        <taxon>Deferribacteres</taxon>
        <taxon>Deferribacterales</taxon>
        <taxon>Deferribacteraceae</taxon>
        <taxon>Deferribacter</taxon>
    </lineage>
</organism>
<accession>A0A5A8F744</accession>
<comment type="similarity">
    <text evidence="2 6">Belongs to the transposase mutator family.</text>
</comment>
<keyword evidence="8" id="KW-1185">Reference proteome</keyword>
<keyword evidence="6" id="KW-0814">Transposable element</keyword>
<evidence type="ECO:0000256" key="3">
    <source>
        <dbReference type="ARBA" id="ARBA00022578"/>
    </source>
</evidence>
<evidence type="ECO:0000256" key="1">
    <source>
        <dbReference type="ARBA" id="ARBA00002190"/>
    </source>
</evidence>
<comment type="function">
    <text evidence="1 6">Required for the transposition of the insertion element.</text>
</comment>
<comment type="caution">
    <text evidence="7">The sequence shown here is derived from an EMBL/GenBank/DDBJ whole genome shotgun (WGS) entry which is preliminary data.</text>
</comment>
<keyword evidence="3 6" id="KW-0815">Transposition</keyword>
<dbReference type="Pfam" id="PF00872">
    <property type="entry name" value="Transposase_mut"/>
    <property type="match status" value="1"/>
</dbReference>
<reference evidence="7 8" key="1">
    <citation type="submission" date="2019-06" db="EMBL/GenBank/DDBJ databases">
        <title>Genomic insights into carbon and energy metabolism of Deferribacter autotrophicus revealed new metabolic traits in the phylum Deferribacteres.</title>
        <authorList>
            <person name="Slobodkin A.I."/>
            <person name="Slobodkina G.B."/>
            <person name="Allioux M."/>
            <person name="Alain K."/>
            <person name="Jebbar M."/>
            <person name="Shadrin V."/>
            <person name="Kublanov I.V."/>
            <person name="Toshchakov S.V."/>
            <person name="Bonch-Osmolovskaya E.A."/>
        </authorList>
    </citation>
    <scope>NUCLEOTIDE SEQUENCE [LARGE SCALE GENOMIC DNA]</scope>
    <source>
        <strain evidence="7 8">SL50</strain>
    </source>
</reference>
<dbReference type="AlphaFoldDB" id="A0A5A8F744"/>
<evidence type="ECO:0000256" key="4">
    <source>
        <dbReference type="ARBA" id="ARBA00023125"/>
    </source>
</evidence>
<protein>
    <recommendedName>
        <fullName evidence="6">Mutator family transposase</fullName>
    </recommendedName>
</protein>
<keyword evidence="5 6" id="KW-0233">DNA recombination</keyword>
<evidence type="ECO:0000313" key="7">
    <source>
        <dbReference type="EMBL" id="KAA0258778.1"/>
    </source>
</evidence>
<evidence type="ECO:0000313" key="8">
    <source>
        <dbReference type="Proteomes" id="UP000322876"/>
    </source>
</evidence>
<dbReference type="GO" id="GO:0004803">
    <property type="term" value="F:transposase activity"/>
    <property type="evidence" value="ECO:0007669"/>
    <property type="project" value="UniProtKB-UniRule"/>
</dbReference>
<sequence>MANGFYNRRLNIKYGELDIKVPRVRFGNTFRLSLLPPRWKRVDKEYEELLLAMLSNGFTKSKIARTVRKLGLSFSEDSLEMVDELIYEKLDYFKTRLLKSEWFSVFIDAYHCEIREEGKMVKVSIFVAVGIDLDGYKHILGY</sequence>
<dbReference type="OrthoDB" id="9779930at2"/>